<feature type="transmembrane region" description="Helical" evidence="1">
    <location>
        <begin position="6"/>
        <end position="24"/>
    </location>
</feature>
<name>A0A7V8JTB1_9BURK</name>
<evidence type="ECO:0000259" key="2">
    <source>
        <dbReference type="Pfam" id="PF13449"/>
    </source>
</evidence>
<accession>A0A7V8JTB1</accession>
<keyword evidence="1" id="KW-0812">Transmembrane</keyword>
<evidence type="ECO:0000313" key="4">
    <source>
        <dbReference type="Proteomes" id="UP000462435"/>
    </source>
</evidence>
<feature type="transmembrane region" description="Helical" evidence="1">
    <location>
        <begin position="45"/>
        <end position="64"/>
    </location>
</feature>
<dbReference type="Pfam" id="PF13449">
    <property type="entry name" value="Phytase-like"/>
    <property type="match status" value="1"/>
</dbReference>
<feature type="domain" description="Phytase-like" evidence="2">
    <location>
        <begin position="93"/>
        <end position="405"/>
    </location>
</feature>
<dbReference type="Proteomes" id="UP000462435">
    <property type="component" value="Unassembled WGS sequence"/>
</dbReference>
<dbReference type="InterPro" id="IPR027372">
    <property type="entry name" value="Phytase-like_dom"/>
</dbReference>
<proteinExistence type="predicted"/>
<evidence type="ECO:0000256" key="1">
    <source>
        <dbReference type="SAM" id="Phobius"/>
    </source>
</evidence>
<sequence length="421" mass="46558">MSFKAGHPAFFIVLFFVTFSFIAHDMRTAMRRLPLTSTIHRLTRLLTVSLCALWLAGCAALQGASDPAHRVGSLRLIGEQRIALNQEFRGTVIGGLSGIDYDAATDTWVAESDDRSEVSPARFYTLRLRYDLNGFHQASVEDVTFLRQADGSLYPGVKEVARLGGEVPDIESIRVDPQDGSLWYSSEGSRPLGMSPFVRQARRDGRHLANFPVGAMFDIHPDREWGPRNNLSFEGLSFSPDGNSLWLGMEEPLYQDGPVASVEHGALARITRYGRDGAMLAQYAYPLDPIPHAPGGKYADNGLSEILAVDDTRLLVLERAGIQGKDGIFSFHIRLYEMDVAQASDTRQLVSLRDADRLAPANKRLVLDFNRPALLEKVDNLEGMSWGPKLANGHDSLVFVSDNNFTPSQVTQLLVFEVLPP</sequence>
<keyword evidence="1" id="KW-1133">Transmembrane helix</keyword>
<evidence type="ECO:0000313" key="3">
    <source>
        <dbReference type="EMBL" id="KAF1042082.1"/>
    </source>
</evidence>
<comment type="caution">
    <text evidence="3">The sequence shown here is derived from an EMBL/GenBank/DDBJ whole genome shotgun (WGS) entry which is preliminary data.</text>
</comment>
<protein>
    <recommendedName>
        <fullName evidence="2">Phytase-like domain-containing protein</fullName>
    </recommendedName>
</protein>
<dbReference type="PANTHER" id="PTHR37957:SF1">
    <property type="entry name" value="PHYTASE-LIKE DOMAIN-CONTAINING PROTEIN"/>
    <property type="match status" value="1"/>
</dbReference>
<gene>
    <name evidence="3" type="ORF">GAK35_02927</name>
</gene>
<organism evidence="3 4">
    <name type="scientific">Herbaspirillum frisingense</name>
    <dbReference type="NCBI Taxonomy" id="92645"/>
    <lineage>
        <taxon>Bacteria</taxon>
        <taxon>Pseudomonadati</taxon>
        <taxon>Pseudomonadota</taxon>
        <taxon>Betaproteobacteria</taxon>
        <taxon>Burkholderiales</taxon>
        <taxon>Oxalobacteraceae</taxon>
        <taxon>Herbaspirillum</taxon>
    </lineage>
</organism>
<dbReference type="EMBL" id="WNDX01000095">
    <property type="protein sequence ID" value="KAF1042082.1"/>
    <property type="molecule type" value="Genomic_DNA"/>
</dbReference>
<dbReference type="AlphaFoldDB" id="A0A7V8JTB1"/>
<reference evidence="4" key="1">
    <citation type="journal article" date="2020" name="MBio">
        <title>Horizontal gene transfer to a defensive symbiont with a reduced genome amongst a multipartite beetle microbiome.</title>
        <authorList>
            <person name="Waterworth S.C."/>
            <person name="Florez L.V."/>
            <person name="Rees E.R."/>
            <person name="Hertweck C."/>
            <person name="Kaltenpoth M."/>
            <person name="Kwan J.C."/>
        </authorList>
    </citation>
    <scope>NUCLEOTIDE SEQUENCE [LARGE SCALE GENOMIC DNA]</scope>
</reference>
<keyword evidence="1" id="KW-0472">Membrane</keyword>
<dbReference type="PANTHER" id="PTHR37957">
    <property type="entry name" value="BLR7070 PROTEIN"/>
    <property type="match status" value="1"/>
</dbReference>